<protein>
    <submittedName>
        <fullName evidence="1">Tail fiber assembly protein</fullName>
    </submittedName>
</protein>
<accession>A0AAE3CWI1</accession>
<dbReference type="EMBL" id="JAHWLI010000020">
    <property type="protein sequence ID" value="MBW3116460.1"/>
    <property type="molecule type" value="Genomic_DNA"/>
</dbReference>
<dbReference type="Pfam" id="PF02413">
    <property type="entry name" value="Caudo_TAP"/>
    <property type="match status" value="1"/>
</dbReference>
<comment type="caution">
    <text evidence="1">The sequence shown here is derived from an EMBL/GenBank/DDBJ whole genome shotgun (WGS) entry which is preliminary data.</text>
</comment>
<reference evidence="1" key="1">
    <citation type="submission" date="2021-07" db="EMBL/GenBank/DDBJ databases">
        <authorList>
            <person name="Stanton E."/>
        </authorList>
    </citation>
    <scope>NUCLEOTIDE SEQUENCE</scope>
    <source>
        <strain evidence="1">2021EL-01139</strain>
    </source>
</reference>
<evidence type="ECO:0000313" key="2">
    <source>
        <dbReference type="Proteomes" id="UP001155882"/>
    </source>
</evidence>
<evidence type="ECO:0000313" key="1">
    <source>
        <dbReference type="EMBL" id="MBW3116460.1"/>
    </source>
</evidence>
<dbReference type="Proteomes" id="UP001155882">
    <property type="component" value="Unassembled WGS sequence"/>
</dbReference>
<proteinExistence type="predicted"/>
<organism evidence="1 2">
    <name type="scientific">Providencia rettgeri</name>
    <dbReference type="NCBI Taxonomy" id="587"/>
    <lineage>
        <taxon>Bacteria</taxon>
        <taxon>Pseudomonadati</taxon>
        <taxon>Pseudomonadota</taxon>
        <taxon>Gammaproteobacteria</taxon>
        <taxon>Enterobacterales</taxon>
        <taxon>Morganellaceae</taxon>
        <taxon>Providencia</taxon>
    </lineage>
</organism>
<dbReference type="InterPro" id="IPR003458">
    <property type="entry name" value="Phage_T4_Gp38_tail_assem"/>
</dbReference>
<name>A0AAE3CWI1_PRORE</name>
<sequence length="159" mass="18333">MLNEVAVVDENENNDSAKKSSELKLLVDNKTRQYEIALALFDKEKLTYQPIKDEYDEILPVFFSIREKLKVMKKMTIKEIDAHLNPPISKEQLIAEAEMQKQLCADDAEKNITMLERKVRLNMATDDDKNSLTAWEVYSIKVSDIDTSTAPDIEWPVKP</sequence>
<gene>
    <name evidence="1" type="ORF">KYI77_08325</name>
</gene>
<dbReference type="AlphaFoldDB" id="A0AAE3CWI1"/>